<feature type="region of interest" description="Disordered" evidence="1">
    <location>
        <begin position="28"/>
        <end position="63"/>
    </location>
</feature>
<evidence type="ECO:0000256" key="1">
    <source>
        <dbReference type="SAM" id="MobiDB-lite"/>
    </source>
</evidence>
<proteinExistence type="predicted"/>
<protein>
    <submittedName>
        <fullName evidence="2">Uncharacterized protein</fullName>
    </submittedName>
</protein>
<evidence type="ECO:0000313" key="2">
    <source>
        <dbReference type="EMBL" id="PKV95073.1"/>
    </source>
</evidence>
<keyword evidence="3" id="KW-1185">Reference proteome</keyword>
<dbReference type="EMBL" id="PJMY01000003">
    <property type="protein sequence ID" value="PKV95073.1"/>
    <property type="molecule type" value="Genomic_DNA"/>
</dbReference>
<feature type="region of interest" description="Disordered" evidence="1">
    <location>
        <begin position="79"/>
        <end position="123"/>
    </location>
</feature>
<dbReference type="AlphaFoldDB" id="A0A2N3WMI3"/>
<gene>
    <name evidence="2" type="ORF">ATK30_5974</name>
</gene>
<accession>A0A2N3WMI3</accession>
<name>A0A2N3WMI3_9PSEU</name>
<evidence type="ECO:0000313" key="3">
    <source>
        <dbReference type="Proteomes" id="UP000233750"/>
    </source>
</evidence>
<organism evidence="2 3">
    <name type="scientific">Amycolatopsis echigonensis</name>
    <dbReference type="NCBI Taxonomy" id="2576905"/>
    <lineage>
        <taxon>Bacteria</taxon>
        <taxon>Bacillati</taxon>
        <taxon>Actinomycetota</taxon>
        <taxon>Actinomycetes</taxon>
        <taxon>Pseudonocardiales</taxon>
        <taxon>Pseudonocardiaceae</taxon>
        <taxon>Amycolatopsis</taxon>
    </lineage>
</organism>
<comment type="caution">
    <text evidence="2">The sequence shown here is derived from an EMBL/GenBank/DDBJ whole genome shotgun (WGS) entry which is preliminary data.</text>
</comment>
<reference evidence="2 3" key="1">
    <citation type="submission" date="2017-12" db="EMBL/GenBank/DDBJ databases">
        <title>Sequencing the genomes of 1000 Actinobacteria strains.</title>
        <authorList>
            <person name="Klenk H.-P."/>
        </authorList>
    </citation>
    <scope>NUCLEOTIDE SEQUENCE [LARGE SCALE GENOMIC DNA]</scope>
    <source>
        <strain evidence="2 3">DSM 45165</strain>
    </source>
</reference>
<feature type="region of interest" description="Disordered" evidence="1">
    <location>
        <begin position="159"/>
        <end position="184"/>
    </location>
</feature>
<feature type="compositionally biased region" description="Basic and acidic residues" evidence="1">
    <location>
        <begin position="33"/>
        <end position="42"/>
    </location>
</feature>
<sequence length="227" mass="24526">MSSDCPAESRGCRARSLLTCWKHSCPVPRSPCHARESAPRRPDARRRRGANQQAPRIPPPSLPRRVEILRAVAAAVCRSPSPEPLTPVTSFGHRGSKRPRPGSSTAISADRRARLTGGPGADRRARLTGVLDWDLASLAAPAIDAALVPPWPGSDVMRAPAVPPRVGLERPDQRRAPPRDLRGEAADQRRWLLSCRRGLAGGTRLAVARKFSGRFFGRAVGSALRSS</sequence>
<feature type="compositionally biased region" description="Basic and acidic residues" evidence="1">
    <location>
        <begin position="167"/>
        <end position="184"/>
    </location>
</feature>
<dbReference type="Proteomes" id="UP000233750">
    <property type="component" value="Unassembled WGS sequence"/>
</dbReference>